<dbReference type="Gene3D" id="3.30.250.20">
    <property type="entry name" value="L1 transposable element, C-terminal domain"/>
    <property type="match status" value="1"/>
</dbReference>
<protein>
    <submittedName>
        <fullName evidence="1">LINE-1 retrotransposable element ORF1 protein</fullName>
    </submittedName>
</protein>
<sequence length="95" mass="10927">MIARIHHFQIKEKILQLSRQLFPLTYNEAAIHVFPDLPVEVIKQRQAFENVRKKFKVAGARVGFIYPARLWVTLGNSEQIFSSLQEAEVFAGTLS</sequence>
<keyword evidence="2" id="KW-1185">Reference proteome</keyword>
<dbReference type="AlphaFoldDB" id="A0AAV1QB14"/>
<proteinExistence type="predicted"/>
<dbReference type="EMBL" id="CAWUFR010000790">
    <property type="protein sequence ID" value="CAK6981221.1"/>
    <property type="molecule type" value="Genomic_DNA"/>
</dbReference>
<name>A0AAV1QB14_SCOSC</name>
<organism evidence="1 2">
    <name type="scientific">Scomber scombrus</name>
    <name type="common">Atlantic mackerel</name>
    <name type="synonym">Scomber vernalis</name>
    <dbReference type="NCBI Taxonomy" id="13677"/>
    <lineage>
        <taxon>Eukaryota</taxon>
        <taxon>Metazoa</taxon>
        <taxon>Chordata</taxon>
        <taxon>Craniata</taxon>
        <taxon>Vertebrata</taxon>
        <taxon>Euteleostomi</taxon>
        <taxon>Actinopterygii</taxon>
        <taxon>Neopterygii</taxon>
        <taxon>Teleostei</taxon>
        <taxon>Neoteleostei</taxon>
        <taxon>Acanthomorphata</taxon>
        <taxon>Pelagiaria</taxon>
        <taxon>Scombriformes</taxon>
        <taxon>Scombridae</taxon>
        <taxon>Scomber</taxon>
    </lineage>
</organism>
<evidence type="ECO:0000313" key="2">
    <source>
        <dbReference type="Proteomes" id="UP001314229"/>
    </source>
</evidence>
<comment type="caution">
    <text evidence="1">The sequence shown here is derived from an EMBL/GenBank/DDBJ whole genome shotgun (WGS) entry which is preliminary data.</text>
</comment>
<evidence type="ECO:0000313" key="1">
    <source>
        <dbReference type="EMBL" id="CAK6981221.1"/>
    </source>
</evidence>
<reference evidence="1 2" key="1">
    <citation type="submission" date="2024-01" db="EMBL/GenBank/DDBJ databases">
        <authorList>
            <person name="Alioto T."/>
            <person name="Alioto T."/>
            <person name="Gomez Garrido J."/>
        </authorList>
    </citation>
    <scope>NUCLEOTIDE SEQUENCE [LARGE SCALE GENOMIC DNA]</scope>
</reference>
<dbReference type="InterPro" id="IPR042566">
    <property type="entry name" value="L1_C"/>
</dbReference>
<accession>A0AAV1QB14</accession>
<dbReference type="Proteomes" id="UP001314229">
    <property type="component" value="Unassembled WGS sequence"/>
</dbReference>
<gene>
    <name evidence="1" type="ORF">FSCOSCO3_A032200</name>
</gene>